<gene>
    <name evidence="1" type="ORF">Q2T42_16780</name>
</gene>
<sequence>MNLGTLGLTLGRSGTNLWGVIVLQRVDWLDLSPNQAANCPVC</sequence>
<name>A0AA96WNU3_LEPBY</name>
<proteinExistence type="predicted"/>
<organism evidence="1">
    <name type="scientific">Leptolyngbya boryana CZ1</name>
    <dbReference type="NCBI Taxonomy" id="3060204"/>
    <lineage>
        <taxon>Bacteria</taxon>
        <taxon>Bacillati</taxon>
        <taxon>Cyanobacteriota</taxon>
        <taxon>Cyanophyceae</taxon>
        <taxon>Leptolyngbyales</taxon>
        <taxon>Leptolyngbyaceae</taxon>
        <taxon>Leptolyngbya group</taxon>
        <taxon>Leptolyngbya</taxon>
    </lineage>
</organism>
<reference evidence="1" key="1">
    <citation type="journal article" date="2023" name="Plants (Basel)">
        <title>Genomic Analysis of Leptolyngbya boryana CZ1 Reveals Efficient Carbon Fixation Modules.</title>
        <authorList>
            <person name="Bai X."/>
            <person name="Wang H."/>
            <person name="Cheng W."/>
            <person name="Wang J."/>
            <person name="Ma M."/>
            <person name="Hu H."/>
            <person name="Song Z."/>
            <person name="Ma H."/>
            <person name="Fan Y."/>
            <person name="Du C."/>
            <person name="Xu J."/>
        </authorList>
    </citation>
    <scope>NUCLEOTIDE SEQUENCE</scope>
    <source>
        <strain evidence="1">CZ1</strain>
    </source>
</reference>
<dbReference type="RefSeq" id="WP_263970820.1">
    <property type="nucleotide sequence ID" value="NZ_CP130144.1"/>
</dbReference>
<reference evidence="1" key="2">
    <citation type="submission" date="2023-07" db="EMBL/GenBank/DDBJ databases">
        <authorList>
            <person name="Bai X.-H."/>
            <person name="Wang H.-H."/>
            <person name="Wang J."/>
            <person name="Ma M.-Y."/>
            <person name="Hu H.-H."/>
            <person name="Song Z.-L."/>
            <person name="Ma H.-G."/>
            <person name="Fan Y."/>
            <person name="Du C.-Y."/>
            <person name="Xu J.-C."/>
        </authorList>
    </citation>
    <scope>NUCLEOTIDE SEQUENCE</scope>
    <source>
        <strain evidence="1">CZ1</strain>
    </source>
</reference>
<evidence type="ECO:0000313" key="1">
    <source>
        <dbReference type="EMBL" id="WNZ43501.1"/>
    </source>
</evidence>
<accession>A0AA96WNU3</accession>
<dbReference type="AlphaFoldDB" id="A0AA96WNU3"/>
<protein>
    <submittedName>
        <fullName evidence="1">Uncharacterized protein</fullName>
    </submittedName>
</protein>
<dbReference type="EMBL" id="CP130144">
    <property type="protein sequence ID" value="WNZ43501.1"/>
    <property type="molecule type" value="Genomic_DNA"/>
</dbReference>